<reference evidence="3" key="1">
    <citation type="submission" date="2020-12" db="EMBL/GenBank/DDBJ databases">
        <title>Leucobacter sp. CAS1, isolated from Chromium sludge.</title>
        <authorList>
            <person name="Xu Z."/>
        </authorList>
    </citation>
    <scope>NUCLEOTIDE SEQUENCE</scope>
    <source>
        <strain evidence="3">CSA1</strain>
    </source>
</reference>
<dbReference type="Gene3D" id="1.10.30.50">
    <property type="match status" value="1"/>
</dbReference>
<proteinExistence type="predicted"/>
<gene>
    <name evidence="3" type="ORF">JD276_02840</name>
</gene>
<feature type="compositionally biased region" description="Basic and acidic residues" evidence="1">
    <location>
        <begin position="296"/>
        <end position="305"/>
    </location>
</feature>
<feature type="region of interest" description="Disordered" evidence="1">
    <location>
        <begin position="280"/>
        <end position="327"/>
    </location>
</feature>
<dbReference type="InterPro" id="IPR003615">
    <property type="entry name" value="HNH_nuc"/>
</dbReference>
<name>A0A934Q5H8_9MICO</name>
<evidence type="ECO:0000313" key="4">
    <source>
        <dbReference type="Proteomes" id="UP000608530"/>
    </source>
</evidence>
<comment type="caution">
    <text evidence="3">The sequence shown here is derived from an EMBL/GenBank/DDBJ whole genome shotgun (WGS) entry which is preliminary data.</text>
</comment>
<accession>A0A934Q5H8</accession>
<dbReference type="Pfam" id="PF02720">
    <property type="entry name" value="DUF222"/>
    <property type="match status" value="1"/>
</dbReference>
<dbReference type="AlphaFoldDB" id="A0A934Q5H8"/>
<evidence type="ECO:0000313" key="3">
    <source>
        <dbReference type="EMBL" id="MBK0417971.1"/>
    </source>
</evidence>
<dbReference type="Proteomes" id="UP000608530">
    <property type="component" value="Unassembled WGS sequence"/>
</dbReference>
<dbReference type="EMBL" id="JAEHOH010000003">
    <property type="protein sequence ID" value="MBK0417971.1"/>
    <property type="molecule type" value="Genomic_DNA"/>
</dbReference>
<protein>
    <submittedName>
        <fullName evidence="3">DUF222 domain-containing protein</fullName>
    </submittedName>
</protein>
<dbReference type="InterPro" id="IPR003870">
    <property type="entry name" value="DUF222"/>
</dbReference>
<organism evidence="3 4">
    <name type="scientific">Leucobacter chromiisoli</name>
    <dbReference type="NCBI Taxonomy" id="2796471"/>
    <lineage>
        <taxon>Bacteria</taxon>
        <taxon>Bacillati</taxon>
        <taxon>Actinomycetota</taxon>
        <taxon>Actinomycetes</taxon>
        <taxon>Micrococcales</taxon>
        <taxon>Microbacteriaceae</taxon>
        <taxon>Leucobacter</taxon>
    </lineage>
</organism>
<sequence length="486" mass="52541">MIGWLERAEAQRRASDAARVALIAAAMDQTVGDPSGAAARASGPGPATELAYRSLRAELATAFRISEYEAERQMDLAHRLSHQYVETLSALDRAEISYAHARIVASAGMVIGAADTPELRRRRAGYEQEVLEIAVRETPGRLRPIARRLAERWAERTLDERHREAVAERRVCIIDGEDGMAELFARLPALEAHAIYDRLTRIARAAEHGERRVPARGETPEDEVRAALKQETSAEAPAARTRDQLRADALADLLLSSDEFSLFAGSTGESVRASVQVIVSGGPGQAGRPGQAGQRPEGEAPRADGEGTDSAEGTGNAEHADSTDFGGDIDLARDAELVGFGPIDGATAGRIASETGRWSTVVLESATGRVLSVDRYRPSEQMRRMLGARDRHCRFPGCRVPVSRCDLDHTVDAALGGPTATDNLAHLCRGHHVLKHHTQWRVSQDSGGALRWRSPTGREYVDRPPGAVLAGARRTVRFVGSSEPGF</sequence>
<evidence type="ECO:0000259" key="2">
    <source>
        <dbReference type="SMART" id="SM00507"/>
    </source>
</evidence>
<dbReference type="CDD" id="cd00085">
    <property type="entry name" value="HNHc"/>
    <property type="match status" value="1"/>
</dbReference>
<keyword evidence="4" id="KW-1185">Reference proteome</keyword>
<dbReference type="SMART" id="SM00507">
    <property type="entry name" value="HNHc"/>
    <property type="match status" value="1"/>
</dbReference>
<feature type="domain" description="HNH nuclease" evidence="2">
    <location>
        <begin position="381"/>
        <end position="433"/>
    </location>
</feature>
<evidence type="ECO:0000256" key="1">
    <source>
        <dbReference type="SAM" id="MobiDB-lite"/>
    </source>
</evidence>